<dbReference type="InterPro" id="IPR036259">
    <property type="entry name" value="MFS_trans_sf"/>
</dbReference>
<name>A0A086T2G4_HAPC1</name>
<keyword evidence="3 7" id="KW-0812">Transmembrane</keyword>
<feature type="transmembrane region" description="Helical" evidence="7">
    <location>
        <begin position="109"/>
        <end position="127"/>
    </location>
</feature>
<feature type="domain" description="Major facilitator superfamily (MFS) profile" evidence="8">
    <location>
        <begin position="74"/>
        <end position="573"/>
    </location>
</feature>
<evidence type="ECO:0000313" key="9">
    <source>
        <dbReference type="EMBL" id="KFH43546.1"/>
    </source>
</evidence>
<feature type="transmembrane region" description="Helical" evidence="7">
    <location>
        <begin position="404"/>
        <end position="422"/>
    </location>
</feature>
<keyword evidence="4 7" id="KW-1133">Transmembrane helix</keyword>
<feature type="transmembrane region" description="Helical" evidence="7">
    <location>
        <begin position="268"/>
        <end position="288"/>
    </location>
</feature>
<feature type="region of interest" description="Disordered" evidence="6">
    <location>
        <begin position="1"/>
        <end position="61"/>
    </location>
</feature>
<dbReference type="OrthoDB" id="10021397at2759"/>
<feature type="transmembrane region" description="Helical" evidence="7">
    <location>
        <begin position="139"/>
        <end position="158"/>
    </location>
</feature>
<keyword evidence="5 7" id="KW-0472">Membrane</keyword>
<feature type="transmembrane region" description="Helical" evidence="7">
    <location>
        <begin position="378"/>
        <end position="397"/>
    </location>
</feature>
<feature type="transmembrane region" description="Helical" evidence="7">
    <location>
        <begin position="434"/>
        <end position="453"/>
    </location>
</feature>
<evidence type="ECO:0000259" key="8">
    <source>
        <dbReference type="PROSITE" id="PS50850"/>
    </source>
</evidence>
<evidence type="ECO:0000256" key="2">
    <source>
        <dbReference type="ARBA" id="ARBA00022448"/>
    </source>
</evidence>
<feature type="transmembrane region" description="Helical" evidence="7">
    <location>
        <begin position="164"/>
        <end position="184"/>
    </location>
</feature>
<evidence type="ECO:0000256" key="1">
    <source>
        <dbReference type="ARBA" id="ARBA00004141"/>
    </source>
</evidence>
<reference evidence="10" key="1">
    <citation type="journal article" date="2014" name="Genome Announc.">
        <title>Genome sequence and annotation of Acremonium chrysogenum, producer of the beta-lactam antibiotic cephalosporin C.</title>
        <authorList>
            <person name="Terfehr D."/>
            <person name="Dahlmann T.A."/>
            <person name="Specht T."/>
            <person name="Zadra I."/>
            <person name="Kuernsteiner H."/>
            <person name="Kueck U."/>
        </authorList>
    </citation>
    <scope>NUCLEOTIDE SEQUENCE [LARGE SCALE GENOMIC DNA]</scope>
    <source>
        <strain evidence="10">ATCC 11550 / CBS 779.69 / DSM 880 / IAM 14645 / JCM 23072 / IMI 49137</strain>
    </source>
</reference>
<dbReference type="Gene3D" id="1.20.1250.20">
    <property type="entry name" value="MFS general substrate transporter like domains"/>
    <property type="match status" value="2"/>
</dbReference>
<dbReference type="FunFam" id="1.20.1720.10:FF:000012">
    <property type="entry name" value="MFS toxin efflux pump (AflT)"/>
    <property type="match status" value="1"/>
</dbReference>
<dbReference type="HOGENOM" id="CLU_000960_22_1_1"/>
<dbReference type="SUPFAM" id="SSF103473">
    <property type="entry name" value="MFS general substrate transporter"/>
    <property type="match status" value="2"/>
</dbReference>
<keyword evidence="10" id="KW-1185">Reference proteome</keyword>
<evidence type="ECO:0000256" key="7">
    <source>
        <dbReference type="SAM" id="Phobius"/>
    </source>
</evidence>
<evidence type="ECO:0000256" key="4">
    <source>
        <dbReference type="ARBA" id="ARBA00022989"/>
    </source>
</evidence>
<feature type="transmembrane region" description="Helical" evidence="7">
    <location>
        <begin position="71"/>
        <end position="97"/>
    </location>
</feature>
<feature type="transmembrane region" description="Helical" evidence="7">
    <location>
        <begin position="465"/>
        <end position="482"/>
    </location>
</feature>
<evidence type="ECO:0000256" key="5">
    <source>
        <dbReference type="ARBA" id="ARBA00023136"/>
    </source>
</evidence>
<dbReference type="CDD" id="cd17502">
    <property type="entry name" value="MFS_Azr1_MDR_like"/>
    <property type="match status" value="1"/>
</dbReference>
<feature type="transmembrane region" description="Helical" evidence="7">
    <location>
        <begin position="338"/>
        <end position="358"/>
    </location>
</feature>
<keyword evidence="2" id="KW-0813">Transport</keyword>
<dbReference type="Proteomes" id="UP000029964">
    <property type="component" value="Unassembled WGS sequence"/>
</dbReference>
<dbReference type="GO" id="GO:0022857">
    <property type="term" value="F:transmembrane transporter activity"/>
    <property type="evidence" value="ECO:0007669"/>
    <property type="project" value="InterPro"/>
</dbReference>
<comment type="subcellular location">
    <subcellularLocation>
        <location evidence="1">Membrane</location>
        <topology evidence="1">Multi-pass membrane protein</topology>
    </subcellularLocation>
</comment>
<evidence type="ECO:0000313" key="10">
    <source>
        <dbReference type="Proteomes" id="UP000029964"/>
    </source>
</evidence>
<evidence type="ECO:0000256" key="6">
    <source>
        <dbReference type="SAM" id="MobiDB-lite"/>
    </source>
</evidence>
<dbReference type="EMBL" id="JPKY01000067">
    <property type="protein sequence ID" value="KFH43546.1"/>
    <property type="molecule type" value="Genomic_DNA"/>
</dbReference>
<dbReference type="PROSITE" id="PS50850">
    <property type="entry name" value="MFS"/>
    <property type="match status" value="1"/>
</dbReference>
<dbReference type="InterPro" id="IPR020846">
    <property type="entry name" value="MFS_dom"/>
</dbReference>
<dbReference type="PANTHER" id="PTHR23501">
    <property type="entry name" value="MAJOR FACILITATOR SUPERFAMILY"/>
    <property type="match status" value="1"/>
</dbReference>
<feature type="transmembrane region" description="Helical" evidence="7">
    <location>
        <begin position="227"/>
        <end position="247"/>
    </location>
</feature>
<feature type="transmembrane region" description="Helical" evidence="7">
    <location>
        <begin position="196"/>
        <end position="215"/>
    </location>
</feature>
<accession>A0A086T2G4</accession>
<dbReference type="GO" id="GO:0005886">
    <property type="term" value="C:plasma membrane"/>
    <property type="evidence" value="ECO:0007669"/>
    <property type="project" value="TreeGrafter"/>
</dbReference>
<dbReference type="InterPro" id="IPR011701">
    <property type="entry name" value="MFS"/>
</dbReference>
<proteinExistence type="predicted"/>
<dbReference type="AlphaFoldDB" id="A0A086T2G4"/>
<organism evidence="9 10">
    <name type="scientific">Hapsidospora chrysogenum (strain ATCC 11550 / CBS 779.69 / DSM 880 / IAM 14645 / JCM 23072 / IMI 49137)</name>
    <name type="common">Acremonium chrysogenum</name>
    <dbReference type="NCBI Taxonomy" id="857340"/>
    <lineage>
        <taxon>Eukaryota</taxon>
        <taxon>Fungi</taxon>
        <taxon>Dikarya</taxon>
        <taxon>Ascomycota</taxon>
        <taxon>Pezizomycotina</taxon>
        <taxon>Sordariomycetes</taxon>
        <taxon>Hypocreomycetidae</taxon>
        <taxon>Hypocreales</taxon>
        <taxon>Bionectriaceae</taxon>
        <taxon>Hapsidospora</taxon>
    </lineage>
</organism>
<feature type="transmembrane region" description="Helical" evidence="7">
    <location>
        <begin position="538"/>
        <end position="557"/>
    </location>
</feature>
<gene>
    <name evidence="9" type="ORF">ACRE_057100</name>
</gene>
<comment type="caution">
    <text evidence="9">The sequence shown here is derived from an EMBL/GenBank/DDBJ whole genome shotgun (WGS) entry which is preliminary data.</text>
</comment>
<dbReference type="Pfam" id="PF07690">
    <property type="entry name" value="MFS_1"/>
    <property type="match status" value="1"/>
</dbReference>
<dbReference type="FunFam" id="1.20.1250.20:FF:000196">
    <property type="entry name" value="MFS toxin efflux pump (AflT)"/>
    <property type="match status" value="1"/>
</dbReference>
<dbReference type="PANTHER" id="PTHR23501:SF177">
    <property type="entry name" value="MAJOR FACILITATOR SUPERFAMILY (MFS) PROFILE DOMAIN-CONTAINING PROTEIN-RELATED"/>
    <property type="match status" value="1"/>
</dbReference>
<feature type="transmembrane region" description="Helical" evidence="7">
    <location>
        <begin position="294"/>
        <end position="317"/>
    </location>
</feature>
<feature type="compositionally biased region" description="Basic and acidic residues" evidence="6">
    <location>
        <begin position="34"/>
        <end position="51"/>
    </location>
</feature>
<protein>
    <submittedName>
        <fullName evidence="9">Putative HC-toxin efflux carrier-like protein</fullName>
    </submittedName>
</protein>
<evidence type="ECO:0000256" key="3">
    <source>
        <dbReference type="ARBA" id="ARBA00022692"/>
    </source>
</evidence>
<sequence>MSADSESLSVSKDGSRPISSTTTLAGDAASRVKKLQEKSPEDAESTSKEDSSNVGETVEPDDTEYPSGFKLFFIVVALVMSVFLVSLDMTIVATAIPSITDEFKGLDKVGWYGAAFFMTVGAFQSTWGKSYKYFPLKTAFLVALLIFELGSIICGAAPSADALIIGRAIAGVGAAGLGAGAYTIIGFSAPPKKRPVFTGIIGAAYGLASVIGPLVGGAFTDHVSWRWCFYINLPIGALAAAIIFFFFKTPKHATPEQVPLKEKILQMDPLGVALVMGSSVAYLLAFQYGGAEHAWNSSVVIGLIVGFVAIMAVWGVWQWYQGARSMVPPKLFSQRTNWVMCACAFVFGGGFFAAIYYLPIYFQSVHGTSPTMSGVRNLPMIITVTIATIASGATVTATGYYQPLLIGGAALGTIGAGLLYMLEVDSSTGEWIGYQIVAGAGWGLAFQIPMIAVQGTSKPQDLSSATGMLLFFQGLGSAYIVSGSQSAFVNQMVQHVRSVAPDVDQLTLIQTGATEIRHAFPIDQQPDVIDGYMAGLKVVFAMCIAATGMATFVGLATRWTRLSQEQRGTGGAV</sequence>
<feature type="compositionally biased region" description="Polar residues" evidence="6">
    <location>
        <begin position="1"/>
        <end position="24"/>
    </location>
</feature>